<sequence>MAKAASAKKTKSTAKKSASKETTRKAAPKRWSKKVTQTSNAMDLEKNIFKSTDAKKIALSVKRSAERSKRRKAGPFQSAMSMINFYENRAGDNLSAAQKKVLDDSKNELRKLFGRDEK</sequence>
<gene>
    <name evidence="2" type="ORF">SAMN05444277_101348</name>
</gene>
<feature type="region of interest" description="Disordered" evidence="1">
    <location>
        <begin position="1"/>
        <end position="39"/>
    </location>
</feature>
<dbReference type="InterPro" id="IPR021513">
    <property type="entry name" value="Phage_RSL1_Orf186"/>
</dbReference>
<organism evidence="2 3">
    <name type="scientific">Parafilimonas terrae</name>
    <dbReference type="NCBI Taxonomy" id="1465490"/>
    <lineage>
        <taxon>Bacteria</taxon>
        <taxon>Pseudomonadati</taxon>
        <taxon>Bacteroidota</taxon>
        <taxon>Chitinophagia</taxon>
        <taxon>Chitinophagales</taxon>
        <taxon>Chitinophagaceae</taxon>
        <taxon>Parafilimonas</taxon>
    </lineage>
</organism>
<protein>
    <recommendedName>
        <fullName evidence="4">DUF3175 domain-containing protein</fullName>
    </recommendedName>
</protein>
<accession>A0A1I5RP69</accession>
<evidence type="ECO:0000313" key="3">
    <source>
        <dbReference type="Proteomes" id="UP000199031"/>
    </source>
</evidence>
<proteinExistence type="predicted"/>
<feature type="compositionally biased region" description="Basic residues" evidence="1">
    <location>
        <begin position="1"/>
        <end position="14"/>
    </location>
</feature>
<dbReference type="STRING" id="1465490.SAMN05444277_101348"/>
<dbReference type="Pfam" id="PF11373">
    <property type="entry name" value="DUF3175"/>
    <property type="match status" value="1"/>
</dbReference>
<reference evidence="2 3" key="1">
    <citation type="submission" date="2016-10" db="EMBL/GenBank/DDBJ databases">
        <authorList>
            <person name="de Groot N.N."/>
        </authorList>
    </citation>
    <scope>NUCLEOTIDE SEQUENCE [LARGE SCALE GENOMIC DNA]</scope>
    <source>
        <strain evidence="2 3">DSM 28286</strain>
    </source>
</reference>
<evidence type="ECO:0000256" key="1">
    <source>
        <dbReference type="SAM" id="MobiDB-lite"/>
    </source>
</evidence>
<keyword evidence="3" id="KW-1185">Reference proteome</keyword>
<dbReference type="OrthoDB" id="9807263at2"/>
<evidence type="ECO:0008006" key="4">
    <source>
        <dbReference type="Google" id="ProtNLM"/>
    </source>
</evidence>
<dbReference type="Proteomes" id="UP000199031">
    <property type="component" value="Unassembled WGS sequence"/>
</dbReference>
<evidence type="ECO:0000313" key="2">
    <source>
        <dbReference type="EMBL" id="SFP60283.1"/>
    </source>
</evidence>
<dbReference type="AlphaFoldDB" id="A0A1I5RP69"/>
<name>A0A1I5RP69_9BACT</name>
<dbReference type="RefSeq" id="WP_090653876.1">
    <property type="nucleotide sequence ID" value="NZ_FOXQ01000001.1"/>
</dbReference>
<dbReference type="EMBL" id="FOXQ01000001">
    <property type="protein sequence ID" value="SFP60283.1"/>
    <property type="molecule type" value="Genomic_DNA"/>
</dbReference>